<dbReference type="GeneID" id="99779488"/>
<dbReference type="AlphaFoldDB" id="A0A1Z1VVS7"/>
<sequence>MATKTGFIAPPWPHVRGDSVSAASLISRIEKEAHRGCGLHYEIYQYRALCELHDVLTSLSVRDAETFMTVAADHGFSLSDNDFQESRMMYFETMDEIRRDQE</sequence>
<geneLocation type="plasmid" evidence="1">
    <name>pRC960-1</name>
</geneLocation>
<keyword evidence="1" id="KW-0614">Plasmid</keyword>
<dbReference type="RefSeq" id="WP_000212005.1">
    <property type="nucleotide sequence ID" value="NZ_KY848295.1"/>
</dbReference>
<name>A0A1Z1VVS7_SHIFL</name>
<proteinExistence type="predicted"/>
<accession>A0A1Z1VVS7</accession>
<organism evidence="1">
    <name type="scientific">Shigella flexneri Y</name>
    <dbReference type="NCBI Taxonomy" id="424720"/>
    <lineage>
        <taxon>Bacteria</taxon>
        <taxon>Pseudomonadati</taxon>
        <taxon>Pseudomonadota</taxon>
        <taxon>Gammaproteobacteria</taxon>
        <taxon>Enterobacterales</taxon>
        <taxon>Enterobacteriaceae</taxon>
        <taxon>Shigella</taxon>
    </lineage>
</organism>
<evidence type="ECO:0000313" key="1">
    <source>
        <dbReference type="EMBL" id="ARX75814.1"/>
    </source>
</evidence>
<dbReference type="EMBL" id="KY848295">
    <property type="protein sequence ID" value="ARX75814.1"/>
    <property type="molecule type" value="Genomic_DNA"/>
</dbReference>
<protein>
    <submittedName>
        <fullName evidence="1">Uncharacterized protein</fullName>
    </submittedName>
</protein>
<reference evidence="1" key="1">
    <citation type="submission" date="2017-03" db="EMBL/GenBank/DDBJ databases">
        <title>Emergence of a plasmid-borne mcr-1 gene in a Shigella flexneri isolate from China.</title>
        <authorList>
            <person name="Liang B."/>
        </authorList>
    </citation>
    <scope>NUCLEOTIDE SEQUENCE</scope>
    <source>
        <strain evidence="1">RC960</strain>
        <plasmid evidence="1">pRC960-1</plasmid>
    </source>
</reference>